<dbReference type="PANTHER" id="PTHR43133">
    <property type="entry name" value="RNA POLYMERASE ECF-TYPE SIGMA FACTO"/>
    <property type="match status" value="1"/>
</dbReference>
<comment type="similarity">
    <text evidence="1">Belongs to the sigma-70 factor family. ECF subfamily.</text>
</comment>
<dbReference type="Gene3D" id="1.10.10.10">
    <property type="entry name" value="Winged helix-like DNA-binding domain superfamily/Winged helix DNA-binding domain"/>
    <property type="match status" value="1"/>
</dbReference>
<keyword evidence="5" id="KW-0804">Transcription</keyword>
<keyword evidence="8" id="KW-1185">Reference proteome</keyword>
<evidence type="ECO:0000313" key="8">
    <source>
        <dbReference type="Proteomes" id="UP000430975"/>
    </source>
</evidence>
<comment type="caution">
    <text evidence="7">The sequence shown here is derived from an EMBL/GenBank/DDBJ whole genome shotgun (WGS) entry which is preliminary data.</text>
</comment>
<dbReference type="GO" id="GO:0006352">
    <property type="term" value="P:DNA-templated transcription initiation"/>
    <property type="evidence" value="ECO:0007669"/>
    <property type="project" value="InterPro"/>
</dbReference>
<evidence type="ECO:0000313" key="7">
    <source>
        <dbReference type="EMBL" id="MRI86057.1"/>
    </source>
</evidence>
<dbReference type="RefSeq" id="WP_153863844.1">
    <property type="nucleotide sequence ID" value="NZ_WJQS01000008.1"/>
</dbReference>
<keyword evidence="2" id="KW-0805">Transcription regulation</keyword>
<gene>
    <name evidence="7" type="ORF">GIY09_09295</name>
</gene>
<accession>A0A6I2GE13</accession>
<feature type="domain" description="RNA polymerase sigma factor 70 region 4 type 2" evidence="6">
    <location>
        <begin position="146"/>
        <end position="195"/>
    </location>
</feature>
<dbReference type="NCBIfam" id="TIGR02937">
    <property type="entry name" value="sigma70-ECF"/>
    <property type="match status" value="1"/>
</dbReference>
<dbReference type="Pfam" id="PF08281">
    <property type="entry name" value="Sigma70_r4_2"/>
    <property type="match status" value="1"/>
</dbReference>
<dbReference type="GO" id="GO:0016987">
    <property type="term" value="F:sigma factor activity"/>
    <property type="evidence" value="ECO:0007669"/>
    <property type="project" value="UniProtKB-KW"/>
</dbReference>
<evidence type="ECO:0000256" key="1">
    <source>
        <dbReference type="ARBA" id="ARBA00010641"/>
    </source>
</evidence>
<dbReference type="Proteomes" id="UP000430975">
    <property type="component" value="Unassembled WGS sequence"/>
</dbReference>
<dbReference type="SUPFAM" id="SSF88946">
    <property type="entry name" value="Sigma2 domain of RNA polymerase sigma factors"/>
    <property type="match status" value="1"/>
</dbReference>
<evidence type="ECO:0000256" key="2">
    <source>
        <dbReference type="ARBA" id="ARBA00023015"/>
    </source>
</evidence>
<dbReference type="SUPFAM" id="SSF88659">
    <property type="entry name" value="Sigma3 and sigma4 domains of RNA polymerase sigma factors"/>
    <property type="match status" value="1"/>
</dbReference>
<keyword evidence="4" id="KW-0238">DNA-binding</keyword>
<dbReference type="InterPro" id="IPR036388">
    <property type="entry name" value="WH-like_DNA-bd_sf"/>
</dbReference>
<evidence type="ECO:0000256" key="5">
    <source>
        <dbReference type="ARBA" id="ARBA00023163"/>
    </source>
</evidence>
<sequence length="204" mass="23742">MTVKDFKSNEELVALLQVEMTDEGFEELFIRFTPLMYSVRSTYPIPGFLMDDYLQEGRIIMLKAIQLYDVKRQAQFSGFMQLLYKNHMCNMLRRMLSDRRHGAHREISIDAHCGRTAMTESTRIVDYLSSPSSKEPENVMLVQEKAERYLKQLSSFEKEVILCSIFYSSYQEIADILGVSETAVRSAISRARRKIKDQLDEPDL</sequence>
<keyword evidence="3" id="KW-0731">Sigma factor</keyword>
<protein>
    <submittedName>
        <fullName evidence="7">Sigma-70 family RNA polymerase sigma factor</fullName>
    </submittedName>
</protein>
<dbReference type="GO" id="GO:0003677">
    <property type="term" value="F:DNA binding"/>
    <property type="evidence" value="ECO:0007669"/>
    <property type="project" value="UniProtKB-KW"/>
</dbReference>
<dbReference type="InterPro" id="IPR039425">
    <property type="entry name" value="RNA_pol_sigma-70-like"/>
</dbReference>
<reference evidence="7 8" key="1">
    <citation type="submission" date="2019-11" db="EMBL/GenBank/DDBJ databases">
        <title>Characterisation of Fundicoccus ignavus gen. nov. sp. nov., a novel genus of the family Aerococcaceae isolated from bulk tank milk.</title>
        <authorList>
            <person name="Siebert A."/>
            <person name="Huptas C."/>
            <person name="Wenning M."/>
            <person name="Scherer S."/>
            <person name="Doll E.V."/>
        </authorList>
    </citation>
    <scope>NUCLEOTIDE SEQUENCE [LARGE SCALE GENOMIC DNA]</scope>
    <source>
        <strain evidence="7 8">WS4759</strain>
    </source>
</reference>
<dbReference type="EMBL" id="WJQS01000008">
    <property type="protein sequence ID" value="MRI86057.1"/>
    <property type="molecule type" value="Genomic_DNA"/>
</dbReference>
<dbReference type="InterPro" id="IPR013324">
    <property type="entry name" value="RNA_pol_sigma_r3/r4-like"/>
</dbReference>
<dbReference type="InterPro" id="IPR013325">
    <property type="entry name" value="RNA_pol_sigma_r2"/>
</dbReference>
<dbReference type="InterPro" id="IPR013249">
    <property type="entry name" value="RNA_pol_sigma70_r4_t2"/>
</dbReference>
<dbReference type="PANTHER" id="PTHR43133:SF8">
    <property type="entry name" value="RNA POLYMERASE SIGMA FACTOR HI_1459-RELATED"/>
    <property type="match status" value="1"/>
</dbReference>
<organism evidence="7 8">
    <name type="scientific">Fundicoccus ignavus</name>
    <dbReference type="NCBI Taxonomy" id="2664442"/>
    <lineage>
        <taxon>Bacteria</taxon>
        <taxon>Bacillati</taxon>
        <taxon>Bacillota</taxon>
        <taxon>Bacilli</taxon>
        <taxon>Lactobacillales</taxon>
        <taxon>Aerococcaceae</taxon>
        <taxon>Fundicoccus</taxon>
    </lineage>
</organism>
<evidence type="ECO:0000256" key="3">
    <source>
        <dbReference type="ARBA" id="ARBA00023082"/>
    </source>
</evidence>
<evidence type="ECO:0000259" key="6">
    <source>
        <dbReference type="Pfam" id="PF08281"/>
    </source>
</evidence>
<dbReference type="AlphaFoldDB" id="A0A6I2GE13"/>
<dbReference type="Gene3D" id="1.10.1740.10">
    <property type="match status" value="1"/>
</dbReference>
<proteinExistence type="inferred from homology"/>
<name>A0A6I2GE13_9LACT</name>
<dbReference type="CDD" id="cd06171">
    <property type="entry name" value="Sigma70_r4"/>
    <property type="match status" value="1"/>
</dbReference>
<evidence type="ECO:0000256" key="4">
    <source>
        <dbReference type="ARBA" id="ARBA00023125"/>
    </source>
</evidence>
<dbReference type="InterPro" id="IPR014284">
    <property type="entry name" value="RNA_pol_sigma-70_dom"/>
</dbReference>